<dbReference type="GO" id="GO:0005737">
    <property type="term" value="C:cytoplasm"/>
    <property type="evidence" value="ECO:0007669"/>
    <property type="project" value="TreeGrafter"/>
</dbReference>
<dbReference type="EC" id="5.3.4.1" evidence="4"/>
<dbReference type="InterPro" id="IPR013766">
    <property type="entry name" value="Thioredoxin_domain"/>
</dbReference>
<protein>
    <submittedName>
        <fullName evidence="4">Thioredoxin, putative</fullName>
        <ecNumber evidence="4">5.3.4.1</ecNumber>
    </submittedName>
</protein>
<feature type="compositionally biased region" description="Basic and acidic residues" evidence="1">
    <location>
        <begin position="66"/>
        <end position="78"/>
    </location>
</feature>
<accession>L0AXT6</accession>
<dbReference type="eggNOG" id="KOG0910">
    <property type="taxonomic scope" value="Eukaryota"/>
</dbReference>
<dbReference type="PANTHER" id="PTHR45663">
    <property type="entry name" value="GEO12009P1"/>
    <property type="match status" value="1"/>
</dbReference>
<name>L0AXT6_THEEQ</name>
<evidence type="ECO:0000259" key="3">
    <source>
        <dbReference type="PROSITE" id="PS51352"/>
    </source>
</evidence>
<evidence type="ECO:0000313" key="5">
    <source>
        <dbReference type="Proteomes" id="UP000031512"/>
    </source>
</evidence>
<dbReference type="Pfam" id="PF00085">
    <property type="entry name" value="Thioredoxin"/>
    <property type="match status" value="1"/>
</dbReference>
<dbReference type="GO" id="GO:0003756">
    <property type="term" value="F:protein disulfide isomerase activity"/>
    <property type="evidence" value="ECO:0007669"/>
    <property type="project" value="UniProtKB-EC"/>
</dbReference>
<dbReference type="KEGG" id="beq:BEWA_029180"/>
<evidence type="ECO:0000313" key="4">
    <source>
        <dbReference type="EMBL" id="AFZ80068.1"/>
    </source>
</evidence>
<dbReference type="OrthoDB" id="2121326at2759"/>
<gene>
    <name evidence="4" type="ORF">BEWA_029180</name>
</gene>
<dbReference type="GeneID" id="15803545"/>
<feature type="region of interest" description="Disordered" evidence="1">
    <location>
        <begin position="66"/>
        <end position="87"/>
    </location>
</feature>
<dbReference type="Gene3D" id="3.40.30.10">
    <property type="entry name" value="Glutaredoxin"/>
    <property type="match status" value="1"/>
</dbReference>
<dbReference type="InterPro" id="IPR036249">
    <property type="entry name" value="Thioredoxin-like_sf"/>
</dbReference>
<sequence length="252" mass="28360">MRVESICLLLFVGLIADCSCLDDESKSVDSASVSFLPSFIYHLESEFEVKPHGIPYMGTCGVAQENESKDLETPREDSVNPEDSDTLKESAIVSSVKEQEPKMVQSPTSYSFINQRGALRSDYFDDPKGNRNDRKFFIFGGDEPAEPSLEELLEENKTSNGVLLVDFYATWCRPCNVMAHHLEAIKETYRDDKLKIHKVDVDKKADYASKYKVTALPTLVLFTRGQEAKRIVGLVEVDKLMEEIDQLLSGTD</sequence>
<reference evidence="4 5" key="1">
    <citation type="journal article" date="2012" name="BMC Genomics">
        <title>Comparative genomic analysis and phylogenetic position of Theileria equi.</title>
        <authorList>
            <person name="Kappmeyer L.S."/>
            <person name="Thiagarajan M."/>
            <person name="Herndon D.R."/>
            <person name="Ramsay J.D."/>
            <person name="Caler E."/>
            <person name="Djikeng A."/>
            <person name="Gillespie J.J."/>
            <person name="Lau A.O."/>
            <person name="Roalson E.H."/>
            <person name="Silva J.C."/>
            <person name="Silva M.G."/>
            <person name="Suarez C.E."/>
            <person name="Ueti M.W."/>
            <person name="Nene V.M."/>
            <person name="Mealey R.H."/>
            <person name="Knowles D.P."/>
            <person name="Brayton K.A."/>
        </authorList>
    </citation>
    <scope>NUCLEOTIDE SEQUENCE [LARGE SCALE GENOMIC DNA]</scope>
    <source>
        <strain evidence="4 5">WA</strain>
    </source>
</reference>
<feature type="signal peptide" evidence="2">
    <location>
        <begin position="1"/>
        <end position="20"/>
    </location>
</feature>
<dbReference type="VEuPathDB" id="PiroplasmaDB:BEWA_029180"/>
<proteinExistence type="predicted"/>
<dbReference type="AlphaFoldDB" id="L0AXT6"/>
<dbReference type="GO" id="GO:0015035">
    <property type="term" value="F:protein-disulfide reductase activity"/>
    <property type="evidence" value="ECO:0007669"/>
    <property type="project" value="TreeGrafter"/>
</dbReference>
<feature type="domain" description="Thioredoxin" evidence="3">
    <location>
        <begin position="101"/>
        <end position="249"/>
    </location>
</feature>
<organism evidence="4 5">
    <name type="scientific">Theileria equi strain WA</name>
    <dbReference type="NCBI Taxonomy" id="1537102"/>
    <lineage>
        <taxon>Eukaryota</taxon>
        <taxon>Sar</taxon>
        <taxon>Alveolata</taxon>
        <taxon>Apicomplexa</taxon>
        <taxon>Aconoidasida</taxon>
        <taxon>Piroplasmida</taxon>
        <taxon>Theileriidae</taxon>
        <taxon>Theileria</taxon>
    </lineage>
</organism>
<dbReference type="SMR" id="L0AXT6"/>
<dbReference type="CDD" id="cd02947">
    <property type="entry name" value="TRX_family"/>
    <property type="match status" value="1"/>
</dbReference>
<dbReference type="SUPFAM" id="SSF52833">
    <property type="entry name" value="Thioredoxin-like"/>
    <property type="match status" value="1"/>
</dbReference>
<dbReference type="Proteomes" id="UP000031512">
    <property type="component" value="Chromosome 1"/>
</dbReference>
<evidence type="ECO:0000256" key="2">
    <source>
        <dbReference type="SAM" id="SignalP"/>
    </source>
</evidence>
<evidence type="ECO:0000256" key="1">
    <source>
        <dbReference type="SAM" id="MobiDB-lite"/>
    </source>
</evidence>
<keyword evidence="5" id="KW-1185">Reference proteome</keyword>
<dbReference type="RefSeq" id="XP_004829734.1">
    <property type="nucleotide sequence ID" value="XM_004829677.1"/>
</dbReference>
<feature type="chain" id="PRO_5003939875" evidence="2">
    <location>
        <begin position="21"/>
        <end position="252"/>
    </location>
</feature>
<dbReference type="PROSITE" id="PS51352">
    <property type="entry name" value="THIOREDOXIN_2"/>
    <property type="match status" value="1"/>
</dbReference>
<dbReference type="STRING" id="1537102.L0AXT6"/>
<keyword evidence="4" id="KW-0413">Isomerase</keyword>
<dbReference type="EMBL" id="CP001669">
    <property type="protein sequence ID" value="AFZ80068.1"/>
    <property type="molecule type" value="Genomic_DNA"/>
</dbReference>
<keyword evidence="2" id="KW-0732">Signal</keyword>
<dbReference type="PANTHER" id="PTHR45663:SF11">
    <property type="entry name" value="GEO12009P1"/>
    <property type="match status" value="1"/>
</dbReference>